<gene>
    <name evidence="3" type="ORF">RVR_1435</name>
</gene>
<dbReference type="Pfam" id="PF00701">
    <property type="entry name" value="DHDPS"/>
    <property type="match status" value="1"/>
</dbReference>
<keyword evidence="4" id="KW-1185">Reference proteome</keyword>
<feature type="compositionally biased region" description="Low complexity" evidence="2">
    <location>
        <begin position="28"/>
        <end position="41"/>
    </location>
</feature>
<evidence type="ECO:0000256" key="2">
    <source>
        <dbReference type="SAM" id="MobiDB-lite"/>
    </source>
</evidence>
<organism evidence="3 4">
    <name type="scientific">Actinacidiphila reveromycinica</name>
    <dbReference type="NCBI Taxonomy" id="659352"/>
    <lineage>
        <taxon>Bacteria</taxon>
        <taxon>Bacillati</taxon>
        <taxon>Actinomycetota</taxon>
        <taxon>Actinomycetes</taxon>
        <taxon>Kitasatosporales</taxon>
        <taxon>Streptomycetaceae</taxon>
        <taxon>Actinacidiphila</taxon>
    </lineage>
</organism>
<reference evidence="3 4" key="1">
    <citation type="journal article" date="2010" name="J. Bacteriol.">
        <title>Biochemical characterization of a novel indole prenyltransferase from Streptomyces sp. SN-593.</title>
        <authorList>
            <person name="Takahashi S."/>
            <person name="Takagi H."/>
            <person name="Toyoda A."/>
            <person name="Uramoto M."/>
            <person name="Nogawa T."/>
            <person name="Ueki M."/>
            <person name="Sakaki Y."/>
            <person name="Osada H."/>
        </authorList>
    </citation>
    <scope>NUCLEOTIDE SEQUENCE [LARGE SCALE GENOMIC DNA]</scope>
    <source>
        <strain evidence="3 4">SN-593</strain>
    </source>
</reference>
<dbReference type="InterPro" id="IPR013785">
    <property type="entry name" value="Aldolase_TIM"/>
</dbReference>
<dbReference type="InterPro" id="IPR002220">
    <property type="entry name" value="DapA-like"/>
</dbReference>
<dbReference type="GO" id="GO:0008840">
    <property type="term" value="F:4-hydroxy-tetrahydrodipicolinate synthase activity"/>
    <property type="evidence" value="ECO:0007669"/>
    <property type="project" value="TreeGrafter"/>
</dbReference>
<dbReference type="PANTHER" id="PTHR12128:SF51">
    <property type="entry name" value="BLL4205 PROTEIN"/>
    <property type="match status" value="1"/>
</dbReference>
<dbReference type="AlphaFoldDB" id="A0A7U3UPB5"/>
<keyword evidence="1" id="KW-0456">Lyase</keyword>
<evidence type="ECO:0000313" key="4">
    <source>
        <dbReference type="Proteomes" id="UP000595703"/>
    </source>
</evidence>
<accession>A0A7U3UPB5</accession>
<reference evidence="3 4" key="4">
    <citation type="journal article" date="2020" name="Sci. Rep.">
        <title>beta-carboline chemical signals induce reveromycin production through a LuxR family regulator in Streptomyces sp. SN-593.</title>
        <authorList>
            <person name="Panthee S."/>
            <person name="Kito N."/>
            <person name="Hayashi T."/>
            <person name="Shimizu T."/>
            <person name="Ishikawa J."/>
            <person name="Hamamoto H."/>
            <person name="Osada H."/>
            <person name="Takahashi S."/>
        </authorList>
    </citation>
    <scope>NUCLEOTIDE SEQUENCE [LARGE SCALE GENOMIC DNA]</scope>
    <source>
        <strain evidence="3 4">SN-593</strain>
    </source>
</reference>
<dbReference type="EMBL" id="AP018365">
    <property type="protein sequence ID" value="BBA96231.1"/>
    <property type="molecule type" value="Genomic_DNA"/>
</dbReference>
<protein>
    <recommendedName>
        <fullName evidence="5">Dihydrodipicolinate synthase</fullName>
    </recommendedName>
</protein>
<feature type="compositionally biased region" description="Basic and acidic residues" evidence="2">
    <location>
        <begin position="1"/>
        <end position="10"/>
    </location>
</feature>
<dbReference type="SUPFAM" id="SSF51569">
    <property type="entry name" value="Aldolase"/>
    <property type="match status" value="1"/>
</dbReference>
<feature type="compositionally biased region" description="Gly residues" evidence="2">
    <location>
        <begin position="15"/>
        <end position="27"/>
    </location>
</feature>
<proteinExistence type="predicted"/>
<name>A0A7U3UPB5_9ACTN</name>
<dbReference type="Gene3D" id="3.20.20.70">
    <property type="entry name" value="Aldolase class I"/>
    <property type="match status" value="1"/>
</dbReference>
<feature type="region of interest" description="Disordered" evidence="2">
    <location>
        <begin position="1"/>
        <end position="64"/>
    </location>
</feature>
<evidence type="ECO:0000313" key="3">
    <source>
        <dbReference type="EMBL" id="BBA96231.1"/>
    </source>
</evidence>
<evidence type="ECO:0000256" key="1">
    <source>
        <dbReference type="ARBA" id="ARBA00023239"/>
    </source>
</evidence>
<reference evidence="3 4" key="2">
    <citation type="journal article" date="2011" name="J. Antibiot.">
        <title>Furaquinocins I and J: novel polyketide isoprenoid hybrid compounds from Streptomyces reveromyceticus SN-593.</title>
        <authorList>
            <person name="Panthee S."/>
            <person name="Takahashi S."/>
            <person name="Takagi H."/>
            <person name="Nogawa T."/>
            <person name="Oowada E."/>
            <person name="Uramoto M."/>
            <person name="Osada H."/>
        </authorList>
    </citation>
    <scope>NUCLEOTIDE SEQUENCE [LARGE SCALE GENOMIC DNA]</scope>
    <source>
        <strain evidence="3 4">SN-593</strain>
    </source>
</reference>
<sequence>MSTRNDERTAAHTGTGIGTDGADGGAGSAASGNASGRLPGSRPAPAPHAAPAAAPGSAAVPGSAPAPAGPLDLLAAGTVIPAHPLALDAERRLDERRQRALTRYYLAAGAGGIAVGVHTTQFEIRDAAVGLLRPVLELAAETADKEAGRPVVKVAGACGYTAQAVAEAELAAELGYDAVLLSPAVPGADETGLLDRARAVGEVLPVVGFYLQEAVGGRYLSADFWRAFADIPSVVAIKAAPFDRYRTAEVIAAVAASDRSGEVALYTGNDDAILTDLLTPYRTSAGDLRWFAGGLLGQWAVWTSGAVRMLAEVRAARAGDQQLMTDLLRRAPQLSEANAAVFDVRNAFRGCIPGVHEVLRRQGLLAGTWCLDPAERLSPRQAEEIARVAAAYPWLTDDAFVAEHRDDWLR</sequence>
<dbReference type="SMART" id="SM01130">
    <property type="entry name" value="DHDPS"/>
    <property type="match status" value="1"/>
</dbReference>
<dbReference type="PANTHER" id="PTHR12128">
    <property type="entry name" value="DIHYDRODIPICOLINATE SYNTHASE"/>
    <property type="match status" value="1"/>
</dbReference>
<reference evidence="3 4" key="3">
    <citation type="journal article" date="2011" name="Nat. Chem. Biol.">
        <title>Reveromycin A biosynthesis uses RevG and RevJ for stereospecific spiroacetal formation.</title>
        <authorList>
            <person name="Takahashi S."/>
            <person name="Toyoda A."/>
            <person name="Sekiyama Y."/>
            <person name="Takagi H."/>
            <person name="Nogawa T."/>
            <person name="Uramoto M."/>
            <person name="Suzuki R."/>
            <person name="Koshino H."/>
            <person name="Kumano T."/>
            <person name="Panthee S."/>
            <person name="Dairi T."/>
            <person name="Ishikawa J."/>
            <person name="Ikeda H."/>
            <person name="Sakaki Y."/>
            <person name="Osada H."/>
        </authorList>
    </citation>
    <scope>NUCLEOTIDE SEQUENCE [LARGE SCALE GENOMIC DNA]</scope>
    <source>
        <strain evidence="3 4">SN-593</strain>
    </source>
</reference>
<dbReference type="Proteomes" id="UP000595703">
    <property type="component" value="Chromosome"/>
</dbReference>
<dbReference type="KEGG" id="arev:RVR_1435"/>
<feature type="compositionally biased region" description="Low complexity" evidence="2">
    <location>
        <begin position="49"/>
        <end position="64"/>
    </location>
</feature>
<evidence type="ECO:0008006" key="5">
    <source>
        <dbReference type="Google" id="ProtNLM"/>
    </source>
</evidence>